<dbReference type="GO" id="GO:0006508">
    <property type="term" value="P:proteolysis"/>
    <property type="evidence" value="ECO:0007669"/>
    <property type="project" value="UniProtKB-KW"/>
</dbReference>
<sequence>MLGNFLALTFVLNILAAFGQLKNKTGTKQPLYIETLQIFYYTYAGYVAIISPANRRQPSIKHQSIWTDGKPLEKPNKLHETLSLSPAPELFSASTSSSATENVSVNNLVPSRRIRKPTASPPTNGQSSISPLAARARTESIRLTASTPASNPCGTNKALLIGVNYELCGKPGRRLRHAADDSRRLAATLPKIGYASENIKVVTDESKQSSEYLLECMDWLVQDVSEGAQLFFAFSGHCDLPKGDLEPRLVAADLTTIPSSTFQERLVAKVPAGAELTIVLDCCHAASMVKLKYCIGRMGYERQMTQITKEEALSEVDKRHATMPQSGSLHGLPAVGQKVYCLPPGVAPPSANQAYFGTPANTHQRRTRGVVAAGPLPTALPDQAPASPGIFTSIAEKAVEMISSPSPVTMPVSTNPRRGRQLVAEGLPLRYFKELETGYVSPAGKVIVLAATGERQKAFEASTGAKNGVITDAICSALDTCFNTIVTHREVWHSVLDAVGKENSWRSERDAGKPIKPATSLRLQCPELWVSQPEPLASSSPVLDRPFRGKSPCVNP</sequence>
<feature type="region of interest" description="Disordered" evidence="2">
    <location>
        <begin position="93"/>
        <end position="131"/>
    </location>
</feature>
<evidence type="ECO:0000259" key="4">
    <source>
        <dbReference type="Pfam" id="PF00656"/>
    </source>
</evidence>
<evidence type="ECO:0000313" key="6">
    <source>
        <dbReference type="Proteomes" id="UP000027456"/>
    </source>
</evidence>
<dbReference type="Proteomes" id="UP000027456">
    <property type="component" value="Unassembled WGS sequence"/>
</dbReference>
<dbReference type="InterPro" id="IPR011600">
    <property type="entry name" value="Pept_C14_caspase"/>
</dbReference>
<evidence type="ECO:0000256" key="1">
    <source>
        <dbReference type="ARBA" id="ARBA00009005"/>
    </source>
</evidence>
<comment type="similarity">
    <text evidence="1">Belongs to the peptidase C14B family.</text>
</comment>
<keyword evidence="6" id="KW-1185">Reference proteome</keyword>
<protein>
    <submittedName>
        <fullName evidence="5">ICE-like protease (Caspase) p20 domain protein</fullName>
    </submittedName>
</protein>
<keyword evidence="5" id="KW-0645">Protease</keyword>
<dbReference type="PANTHER" id="PTHR48104">
    <property type="entry name" value="METACASPASE-4"/>
    <property type="match status" value="1"/>
</dbReference>
<feature type="compositionally biased region" description="Polar residues" evidence="2">
    <location>
        <begin position="121"/>
        <end position="130"/>
    </location>
</feature>
<accession>A0A074RZX5</accession>
<reference evidence="5 6" key="1">
    <citation type="submission" date="2013-12" db="EMBL/GenBank/DDBJ databases">
        <authorList>
            <person name="Cubeta M."/>
            <person name="Pakala S."/>
            <person name="Fedorova N."/>
            <person name="Thomas E."/>
            <person name="Dean R."/>
            <person name="Jabaji S."/>
            <person name="Neate S."/>
            <person name="Toda T."/>
            <person name="Tavantzis S."/>
            <person name="Vilgalys R."/>
            <person name="Bharathan N."/>
            <person name="Pakala S."/>
            <person name="Losada L.S."/>
            <person name="Zafar N."/>
            <person name="Nierman W."/>
        </authorList>
    </citation>
    <scope>NUCLEOTIDE SEQUENCE [LARGE SCALE GENOMIC DNA]</scope>
    <source>
        <strain evidence="5 6">123E</strain>
    </source>
</reference>
<dbReference type="Gene3D" id="3.40.50.1460">
    <property type="match status" value="1"/>
</dbReference>
<feature type="domain" description="Peptidase C14 caspase" evidence="4">
    <location>
        <begin position="156"/>
        <end position="480"/>
    </location>
</feature>
<dbReference type="InterPro" id="IPR050452">
    <property type="entry name" value="Metacaspase"/>
</dbReference>
<organism evidence="5 6">
    <name type="scientific">Rhizoctonia solani 123E</name>
    <dbReference type="NCBI Taxonomy" id="1423351"/>
    <lineage>
        <taxon>Eukaryota</taxon>
        <taxon>Fungi</taxon>
        <taxon>Dikarya</taxon>
        <taxon>Basidiomycota</taxon>
        <taxon>Agaricomycotina</taxon>
        <taxon>Agaricomycetes</taxon>
        <taxon>Cantharellales</taxon>
        <taxon>Ceratobasidiaceae</taxon>
        <taxon>Rhizoctonia</taxon>
    </lineage>
</organism>
<evidence type="ECO:0000313" key="5">
    <source>
        <dbReference type="EMBL" id="KEP50193.1"/>
    </source>
</evidence>
<dbReference type="AlphaFoldDB" id="A0A074RZX5"/>
<evidence type="ECO:0000256" key="2">
    <source>
        <dbReference type="SAM" id="MobiDB-lite"/>
    </source>
</evidence>
<feature type="region of interest" description="Disordered" evidence="2">
    <location>
        <begin position="534"/>
        <end position="556"/>
    </location>
</feature>
<feature type="signal peptide" evidence="3">
    <location>
        <begin position="1"/>
        <end position="16"/>
    </location>
</feature>
<evidence type="ECO:0000256" key="3">
    <source>
        <dbReference type="SAM" id="SignalP"/>
    </source>
</evidence>
<feature type="chain" id="PRO_5001698290" evidence="3">
    <location>
        <begin position="17"/>
        <end position="556"/>
    </location>
</feature>
<keyword evidence="3" id="KW-0732">Signal</keyword>
<dbReference type="PANTHER" id="PTHR48104:SF30">
    <property type="entry name" value="METACASPASE-1"/>
    <property type="match status" value="1"/>
</dbReference>
<dbReference type="HOGENOM" id="CLU_490148_0_0_1"/>
<dbReference type="Pfam" id="PF00656">
    <property type="entry name" value="Peptidase_C14"/>
    <property type="match status" value="1"/>
</dbReference>
<proteinExistence type="inferred from homology"/>
<dbReference type="GO" id="GO:0004197">
    <property type="term" value="F:cysteine-type endopeptidase activity"/>
    <property type="evidence" value="ECO:0007669"/>
    <property type="project" value="InterPro"/>
</dbReference>
<dbReference type="OrthoDB" id="3223806at2759"/>
<dbReference type="EMBL" id="AZST01000277">
    <property type="protein sequence ID" value="KEP50193.1"/>
    <property type="molecule type" value="Genomic_DNA"/>
</dbReference>
<dbReference type="GO" id="GO:0005737">
    <property type="term" value="C:cytoplasm"/>
    <property type="evidence" value="ECO:0007669"/>
    <property type="project" value="TreeGrafter"/>
</dbReference>
<feature type="compositionally biased region" description="Polar residues" evidence="2">
    <location>
        <begin position="93"/>
        <end position="109"/>
    </location>
</feature>
<keyword evidence="5" id="KW-0378">Hydrolase</keyword>
<name>A0A074RZX5_9AGAM</name>
<comment type="caution">
    <text evidence="5">The sequence shown here is derived from an EMBL/GenBank/DDBJ whole genome shotgun (WGS) entry which is preliminary data.</text>
</comment>
<gene>
    <name evidence="5" type="ORF">V565_084750</name>
</gene>